<evidence type="ECO:0000313" key="3">
    <source>
        <dbReference type="EMBL" id="CAB4142460.1"/>
    </source>
</evidence>
<dbReference type="EMBL" id="LR796419">
    <property type="protein sequence ID" value="CAB4142460.1"/>
    <property type="molecule type" value="Genomic_DNA"/>
</dbReference>
<feature type="region of interest" description="Disordered" evidence="1">
    <location>
        <begin position="62"/>
        <end position="88"/>
    </location>
</feature>
<proteinExistence type="predicted"/>
<evidence type="ECO:0000256" key="2">
    <source>
        <dbReference type="SAM" id="Phobius"/>
    </source>
</evidence>
<organism evidence="3">
    <name type="scientific">uncultured Caudovirales phage</name>
    <dbReference type="NCBI Taxonomy" id="2100421"/>
    <lineage>
        <taxon>Viruses</taxon>
        <taxon>Duplodnaviria</taxon>
        <taxon>Heunggongvirae</taxon>
        <taxon>Uroviricota</taxon>
        <taxon>Caudoviricetes</taxon>
        <taxon>Peduoviridae</taxon>
        <taxon>Maltschvirus</taxon>
        <taxon>Maltschvirus maltsch</taxon>
    </lineage>
</organism>
<evidence type="ECO:0000313" key="4">
    <source>
        <dbReference type="EMBL" id="CAB4211943.1"/>
    </source>
</evidence>
<keyword evidence="2" id="KW-0812">Transmembrane</keyword>
<dbReference type="EMBL" id="LR797380">
    <property type="protein sequence ID" value="CAB4211943.1"/>
    <property type="molecule type" value="Genomic_DNA"/>
</dbReference>
<keyword evidence="2" id="KW-0472">Membrane</keyword>
<keyword evidence="2" id="KW-1133">Transmembrane helix</keyword>
<reference evidence="3" key="1">
    <citation type="submission" date="2020-04" db="EMBL/GenBank/DDBJ databases">
        <authorList>
            <person name="Chiriac C."/>
            <person name="Salcher M."/>
            <person name="Ghai R."/>
            <person name="Kavagutti S V."/>
        </authorList>
    </citation>
    <scope>NUCLEOTIDE SEQUENCE</scope>
</reference>
<name>A0A6J5MBE4_9CAUD</name>
<evidence type="ECO:0000256" key="1">
    <source>
        <dbReference type="SAM" id="MobiDB-lite"/>
    </source>
</evidence>
<sequence length="88" mass="9996">MIWISTVLALVRSSRVARYVFLVAGMVAAVGMAVLMAFVRGNARGRARIDHEYAKKSLERRDARDEVDRSVNRDPDPNGQLLKHWSRD</sequence>
<protein>
    <submittedName>
        <fullName evidence="3">Uncharacterized protein</fullName>
    </submittedName>
</protein>
<feature type="transmembrane region" description="Helical" evidence="2">
    <location>
        <begin position="20"/>
        <end position="39"/>
    </location>
</feature>
<feature type="compositionally biased region" description="Basic and acidic residues" evidence="1">
    <location>
        <begin position="62"/>
        <end position="76"/>
    </location>
</feature>
<accession>A0A6J5MBE4</accession>
<gene>
    <name evidence="4" type="ORF">UFOVP1414_55</name>
    <name evidence="3" type="ORF">UFOVP442_22</name>
</gene>